<organism evidence="3 4">
    <name type="scientific">Paractinoplanes ferrugineus</name>
    <dbReference type="NCBI Taxonomy" id="113564"/>
    <lineage>
        <taxon>Bacteria</taxon>
        <taxon>Bacillati</taxon>
        <taxon>Actinomycetota</taxon>
        <taxon>Actinomycetes</taxon>
        <taxon>Micromonosporales</taxon>
        <taxon>Micromonosporaceae</taxon>
        <taxon>Paractinoplanes</taxon>
    </lineage>
</organism>
<protein>
    <submittedName>
        <fullName evidence="3">Uncharacterized protein</fullName>
    </submittedName>
</protein>
<accession>A0A919MBY6</accession>
<reference evidence="3" key="1">
    <citation type="submission" date="2021-01" db="EMBL/GenBank/DDBJ databases">
        <title>Whole genome shotgun sequence of Actinoplanes ferrugineus NBRC 15555.</title>
        <authorList>
            <person name="Komaki H."/>
            <person name="Tamura T."/>
        </authorList>
    </citation>
    <scope>NUCLEOTIDE SEQUENCE</scope>
    <source>
        <strain evidence="3">NBRC 15555</strain>
    </source>
</reference>
<dbReference type="EMBL" id="BOMM01000014">
    <property type="protein sequence ID" value="GIE10203.1"/>
    <property type="molecule type" value="Genomic_DNA"/>
</dbReference>
<name>A0A919MBY6_9ACTN</name>
<keyword evidence="4" id="KW-1185">Reference proteome</keyword>
<dbReference type="Proteomes" id="UP000598174">
    <property type="component" value="Unassembled WGS sequence"/>
</dbReference>
<gene>
    <name evidence="3" type="ORF">Afe05nite_20430</name>
</gene>
<sequence>MSSALLKAAFAGAVTAGALFLPATAAQAATNHHPCDGPGFSDAAFFDDDFGIDDDFDFDDDFGVDDDFDFDDELDLPWRHRHDHTTVVVVTVQPKPGHKPGGGADADDVDFTKPAHHGGADNDGYGGRSVLVG</sequence>
<keyword evidence="2" id="KW-0732">Signal</keyword>
<feature type="signal peptide" evidence="2">
    <location>
        <begin position="1"/>
        <end position="28"/>
    </location>
</feature>
<evidence type="ECO:0000313" key="3">
    <source>
        <dbReference type="EMBL" id="GIE10203.1"/>
    </source>
</evidence>
<feature type="chain" id="PRO_5036834465" evidence="2">
    <location>
        <begin position="29"/>
        <end position="133"/>
    </location>
</feature>
<evidence type="ECO:0000256" key="1">
    <source>
        <dbReference type="SAM" id="MobiDB-lite"/>
    </source>
</evidence>
<dbReference type="RefSeq" id="WP_203816764.1">
    <property type="nucleotide sequence ID" value="NZ_BAAABP010000007.1"/>
</dbReference>
<evidence type="ECO:0000313" key="4">
    <source>
        <dbReference type="Proteomes" id="UP000598174"/>
    </source>
</evidence>
<comment type="caution">
    <text evidence="3">The sequence shown here is derived from an EMBL/GenBank/DDBJ whole genome shotgun (WGS) entry which is preliminary data.</text>
</comment>
<feature type="region of interest" description="Disordered" evidence="1">
    <location>
        <begin position="92"/>
        <end position="133"/>
    </location>
</feature>
<dbReference type="AlphaFoldDB" id="A0A919MBY6"/>
<evidence type="ECO:0000256" key="2">
    <source>
        <dbReference type="SAM" id="SignalP"/>
    </source>
</evidence>
<proteinExistence type="predicted"/>